<keyword evidence="1" id="KW-0520">NAD</keyword>
<comment type="caution">
    <text evidence="2">Lacks conserved residue(s) required for the propagation of feature annotation.</text>
</comment>
<evidence type="ECO:0000256" key="3">
    <source>
        <dbReference type="SAM" id="MobiDB-lite"/>
    </source>
</evidence>
<protein>
    <submittedName>
        <fullName evidence="5">6949_t:CDS:1</fullName>
    </submittedName>
</protein>
<evidence type="ECO:0000259" key="4">
    <source>
        <dbReference type="PROSITE" id="PS50305"/>
    </source>
</evidence>
<dbReference type="EMBL" id="CAJVPY010028882">
    <property type="protein sequence ID" value="CAG8793396.1"/>
    <property type="molecule type" value="Genomic_DNA"/>
</dbReference>
<dbReference type="AlphaFoldDB" id="A0A9N9JSD7"/>
<dbReference type="PANTHER" id="PTHR47651:SF17">
    <property type="entry name" value="DEACETYLASE SIRTUIN-TYPE DOMAIN-CONTAINING PROTEIN"/>
    <property type="match status" value="1"/>
</dbReference>
<dbReference type="InterPro" id="IPR026590">
    <property type="entry name" value="Ssirtuin_cat_dom"/>
</dbReference>
<evidence type="ECO:0000256" key="1">
    <source>
        <dbReference type="ARBA" id="ARBA00023027"/>
    </source>
</evidence>
<feature type="non-terminal residue" evidence="5">
    <location>
        <position position="1"/>
    </location>
</feature>
<comment type="caution">
    <text evidence="5">The sequence shown here is derived from an EMBL/GenBank/DDBJ whole genome shotgun (WGS) entry which is preliminary data.</text>
</comment>
<name>A0A9N9JSD7_9GLOM</name>
<accession>A0A9N9JSD7</accession>
<dbReference type="SUPFAM" id="SSF52467">
    <property type="entry name" value="DHS-like NAD/FAD-binding domain"/>
    <property type="match status" value="1"/>
</dbReference>
<feature type="domain" description="Deacetylase sirtuin-type" evidence="4">
    <location>
        <begin position="1"/>
        <end position="103"/>
    </location>
</feature>
<dbReference type="Gene3D" id="3.40.50.1220">
    <property type="entry name" value="TPP-binding domain"/>
    <property type="match status" value="1"/>
</dbReference>
<dbReference type="PANTHER" id="PTHR47651">
    <property type="entry name" value="NAD-DEPENDENT HISTONE DEACETYLASE HST4"/>
    <property type="match status" value="1"/>
</dbReference>
<dbReference type="OrthoDB" id="2919105at2759"/>
<organism evidence="5 6">
    <name type="scientific">Dentiscutata erythropus</name>
    <dbReference type="NCBI Taxonomy" id="1348616"/>
    <lineage>
        <taxon>Eukaryota</taxon>
        <taxon>Fungi</taxon>
        <taxon>Fungi incertae sedis</taxon>
        <taxon>Mucoromycota</taxon>
        <taxon>Glomeromycotina</taxon>
        <taxon>Glomeromycetes</taxon>
        <taxon>Diversisporales</taxon>
        <taxon>Gigasporaceae</taxon>
        <taxon>Dentiscutata</taxon>
    </lineage>
</organism>
<sequence length="103" mass="11359">NGEAPNCPKCEERENTRAKQGKRPHYIGQLKLTVILYSDTHPKRLEINQIAIHDQDKADCLVIMGTSLRIPGVKALIKGFARAVHGRNSCVISVNVTDVVNKG</sequence>
<proteinExistence type="predicted"/>
<dbReference type="InterPro" id="IPR029035">
    <property type="entry name" value="DHS-like_NAD/FAD-binding_dom"/>
</dbReference>
<evidence type="ECO:0000313" key="6">
    <source>
        <dbReference type="Proteomes" id="UP000789405"/>
    </source>
</evidence>
<feature type="region of interest" description="Disordered" evidence="3">
    <location>
        <begin position="1"/>
        <end position="22"/>
    </location>
</feature>
<gene>
    <name evidence="5" type="ORF">DERYTH_LOCUS21876</name>
</gene>
<dbReference type="PROSITE" id="PS50305">
    <property type="entry name" value="SIRTUIN"/>
    <property type="match status" value="1"/>
</dbReference>
<reference evidence="5" key="1">
    <citation type="submission" date="2021-06" db="EMBL/GenBank/DDBJ databases">
        <authorList>
            <person name="Kallberg Y."/>
            <person name="Tangrot J."/>
            <person name="Rosling A."/>
        </authorList>
    </citation>
    <scope>NUCLEOTIDE SEQUENCE</scope>
    <source>
        <strain evidence="5">MA453B</strain>
    </source>
</reference>
<evidence type="ECO:0000313" key="5">
    <source>
        <dbReference type="EMBL" id="CAG8793396.1"/>
    </source>
</evidence>
<evidence type="ECO:0000256" key="2">
    <source>
        <dbReference type="PROSITE-ProRule" id="PRU00236"/>
    </source>
</evidence>
<keyword evidence="6" id="KW-1185">Reference proteome</keyword>
<dbReference type="Proteomes" id="UP000789405">
    <property type="component" value="Unassembled WGS sequence"/>
</dbReference>